<organism evidence="2 3">
    <name type="scientific">Xylanibacter brevis</name>
    <dbReference type="NCBI Taxonomy" id="83231"/>
    <lineage>
        <taxon>Bacteria</taxon>
        <taxon>Pseudomonadati</taxon>
        <taxon>Bacteroidota</taxon>
        <taxon>Bacteroidia</taxon>
        <taxon>Bacteroidales</taxon>
        <taxon>Prevotellaceae</taxon>
        <taxon>Xylanibacter</taxon>
    </lineage>
</organism>
<feature type="domain" description="Type 9 secretion system plug protein N-terminal" evidence="1">
    <location>
        <begin position="3"/>
        <end position="122"/>
    </location>
</feature>
<dbReference type="Pfam" id="PF17116">
    <property type="entry name" value="T9SS_plug_1st"/>
    <property type="match status" value="1"/>
</dbReference>
<proteinExistence type="predicted"/>
<gene>
    <name evidence="2" type="ORF">I6E12_10150</name>
</gene>
<dbReference type="EMBL" id="JADYTN010000025">
    <property type="protein sequence ID" value="MCF2564472.1"/>
    <property type="molecule type" value="Genomic_DNA"/>
</dbReference>
<dbReference type="InterPro" id="IPR031345">
    <property type="entry name" value="T9SS_Plug_N"/>
</dbReference>
<name>A0ABS9CHB1_9BACT</name>
<evidence type="ECO:0000259" key="1">
    <source>
        <dbReference type="Pfam" id="PF17116"/>
    </source>
</evidence>
<reference evidence="2 3" key="1">
    <citation type="submission" date="2020-12" db="EMBL/GenBank/DDBJ databases">
        <title>Whole genome sequences of gut porcine anaerobes.</title>
        <authorList>
            <person name="Kubasova T."/>
            <person name="Jahodarova E."/>
            <person name="Rychlik I."/>
        </authorList>
    </citation>
    <scope>NUCLEOTIDE SEQUENCE [LARGE SCALE GENOMIC DNA]</scope>
    <source>
        <strain evidence="2 3">An925</strain>
    </source>
</reference>
<evidence type="ECO:0000313" key="2">
    <source>
        <dbReference type="EMBL" id="MCF2564472.1"/>
    </source>
</evidence>
<keyword evidence="3" id="KW-1185">Reference proteome</keyword>
<protein>
    <submittedName>
        <fullName evidence="2">DUF5103 domain-containing protein</fullName>
    </submittedName>
</protein>
<comment type="caution">
    <text evidence="2">The sequence shown here is derived from an EMBL/GenBank/DDBJ whole genome shotgun (WGS) entry which is preliminary data.</text>
</comment>
<evidence type="ECO:0000313" key="3">
    <source>
        <dbReference type="Proteomes" id="UP001200470"/>
    </source>
</evidence>
<dbReference type="Proteomes" id="UP001200470">
    <property type="component" value="Unassembled WGS sequence"/>
</dbReference>
<accession>A0ABS9CHB1</accession>
<sequence>MNDNWQTLPLLHLHATNERMTVGFDEMSHEVHDYICRLERCEPDWTTSQFVFENDWMQGFSEFPILDYQHSINTTIDYTHYTITIPNEQCQITMSGNYRLRIFDRNHRLDQPVAEVCFMVVEPKAKVALTMTTITDKDVNGKHQQISATLEYPSLNISDRERQLYTVMMQNWHSPRINVPPTYQMKSGMKWDHDENYIFLAGNEYHKFEILATSHPTMGIERIEWNGHQYDAYLHPDVPRPFYLTDESAKGFSLVRNSDRQEDDVTCDYVSVNYQLQAPYHGNRYIFGQWTNSSDSRDYLMYYDNTTSSYHATIMQKQGYYSYIYVDDKGLPAETEGNFFQTSNSYQMLAYYRPIGGRTWLLVGFCELLSR</sequence>